<organism evidence="1 2">
    <name type="scientific">Silvanigrella aquatica</name>
    <dbReference type="NCBI Taxonomy" id="1915309"/>
    <lineage>
        <taxon>Bacteria</taxon>
        <taxon>Pseudomonadati</taxon>
        <taxon>Bdellovibrionota</taxon>
        <taxon>Oligoflexia</taxon>
        <taxon>Silvanigrellales</taxon>
        <taxon>Silvanigrellaceae</taxon>
        <taxon>Silvanigrella</taxon>
    </lineage>
</organism>
<dbReference type="Proteomes" id="UP000184731">
    <property type="component" value="Chromosome"/>
</dbReference>
<proteinExistence type="predicted"/>
<protein>
    <recommendedName>
        <fullName evidence="3">NadR/Ttd14 AAA domain-containing protein</fullName>
    </recommendedName>
</protein>
<reference evidence="1 2" key="1">
    <citation type="submission" date="2016-10" db="EMBL/GenBank/DDBJ databases">
        <title>Silvanigrella aquatica sp. nov., isolated from a freshwater lake located in the Black Forest, Germany, description of Silvanigrellaceae fam. nov., Silvanigrellales ord. nov., reclassification of the order Bdellovibrionales in the class Oligoflexia, reclassification of the families Bacteriovoracaceae and Halobacteriovoraceae in the new order Bacteriovoracales ord. nov., and reclassification of the family Pseudobacteriovoracaceae in the order Oligoflexiales.</title>
        <authorList>
            <person name="Hahn M.W."/>
            <person name="Schmidt J."/>
            <person name="Koll U."/>
            <person name="Rohde M."/>
            <person name="Verbag S."/>
            <person name="Pitt A."/>
            <person name="Nakai R."/>
            <person name="Naganuma T."/>
            <person name="Lang E."/>
        </authorList>
    </citation>
    <scope>NUCLEOTIDE SEQUENCE [LARGE SCALE GENOMIC DNA]</scope>
    <source>
        <strain evidence="1 2">MWH-Nonnen-W8red</strain>
    </source>
</reference>
<evidence type="ECO:0008006" key="3">
    <source>
        <dbReference type="Google" id="ProtNLM"/>
    </source>
</evidence>
<dbReference type="STRING" id="1915309.AXG55_00365"/>
<dbReference type="Gene3D" id="3.40.50.300">
    <property type="entry name" value="P-loop containing nucleotide triphosphate hydrolases"/>
    <property type="match status" value="1"/>
</dbReference>
<dbReference type="InterPro" id="IPR027417">
    <property type="entry name" value="P-loop_NTPase"/>
</dbReference>
<dbReference type="EMBL" id="CP017834">
    <property type="protein sequence ID" value="APJ02467.1"/>
    <property type="molecule type" value="Genomic_DNA"/>
</dbReference>
<gene>
    <name evidence="1" type="ORF">AXG55_00365</name>
</gene>
<dbReference type="RefSeq" id="WP_148696171.1">
    <property type="nucleotide sequence ID" value="NZ_CP017834.1"/>
</dbReference>
<dbReference type="KEGG" id="saqi:AXG55_00365"/>
<evidence type="ECO:0000313" key="1">
    <source>
        <dbReference type="EMBL" id="APJ02467.1"/>
    </source>
</evidence>
<dbReference type="OrthoDB" id="5294440at2"/>
<name>A0A1L4CWZ4_9BACT</name>
<keyword evidence="2" id="KW-1185">Reference proteome</keyword>
<sequence>MRIIFISGDGHGAGKTYLSKKIASGKHELFSIANMIRKDLLVKYPKYDWYNKNPRFKDSTIVKETGKTVHQMLDEKGDEEKTKNKIYWAKQLVDLIVYNRDHLNLDLAIIDDIRYVDEYEFIKRTFQQEHITHFHVINPHAKPEPLYENDQLKDLADYHIISRRVINFKKDSKNNE</sequence>
<evidence type="ECO:0000313" key="2">
    <source>
        <dbReference type="Proteomes" id="UP000184731"/>
    </source>
</evidence>
<accession>A0A1L4CWZ4</accession>
<dbReference type="AlphaFoldDB" id="A0A1L4CWZ4"/>